<accession>A0ABS0Q5H2</accession>
<dbReference type="RefSeq" id="WP_198075010.1">
    <property type="nucleotide sequence ID" value="NZ_JAEDAE010000002.1"/>
</dbReference>
<reference evidence="3 4" key="1">
    <citation type="submission" date="2020-12" db="EMBL/GenBank/DDBJ databases">
        <title>Hymenobacter sp.</title>
        <authorList>
            <person name="Kim M.K."/>
        </authorList>
    </citation>
    <scope>NUCLEOTIDE SEQUENCE [LARGE SCALE GENOMIC DNA]</scope>
    <source>
        <strain evidence="3 4">BT442</strain>
    </source>
</reference>
<name>A0ABS0Q5H2_9BACT</name>
<evidence type="ECO:0000313" key="3">
    <source>
        <dbReference type="EMBL" id="MBH8557908.1"/>
    </source>
</evidence>
<dbReference type="EMBL" id="JAEDAE010000002">
    <property type="protein sequence ID" value="MBH8557908.1"/>
    <property type="molecule type" value="Genomic_DNA"/>
</dbReference>
<organism evidence="3 4">
    <name type="scientific">Hymenobacter negativus</name>
    <dbReference type="NCBI Taxonomy" id="2795026"/>
    <lineage>
        <taxon>Bacteria</taxon>
        <taxon>Pseudomonadati</taxon>
        <taxon>Bacteroidota</taxon>
        <taxon>Cytophagia</taxon>
        <taxon>Cytophagales</taxon>
        <taxon>Hymenobacteraceae</taxon>
        <taxon>Hymenobacter</taxon>
    </lineage>
</organism>
<protein>
    <recommendedName>
        <fullName evidence="2">ABC-three component systems C-terminal domain-containing protein</fullName>
    </recommendedName>
</protein>
<dbReference type="InterPro" id="IPR046911">
    <property type="entry name" value="ABC-3C_CTD9"/>
</dbReference>
<feature type="compositionally biased region" description="Basic and acidic residues" evidence="1">
    <location>
        <begin position="11"/>
        <end position="25"/>
    </location>
</feature>
<evidence type="ECO:0000313" key="4">
    <source>
        <dbReference type="Proteomes" id="UP000625631"/>
    </source>
</evidence>
<dbReference type="Proteomes" id="UP000625631">
    <property type="component" value="Unassembled WGS sequence"/>
</dbReference>
<evidence type="ECO:0000259" key="2">
    <source>
        <dbReference type="Pfam" id="PF20285"/>
    </source>
</evidence>
<evidence type="ECO:0000256" key="1">
    <source>
        <dbReference type="SAM" id="MobiDB-lite"/>
    </source>
</evidence>
<keyword evidence="4" id="KW-1185">Reference proteome</keyword>
<feature type="domain" description="ABC-three component systems C-terminal" evidence="2">
    <location>
        <begin position="86"/>
        <end position="198"/>
    </location>
</feature>
<proteinExistence type="predicted"/>
<gene>
    <name evidence="3" type="ORF">I7X13_07610</name>
</gene>
<sequence>MFGVPPGTRTSQDDIRAGRDNAGRDIRHETTINNYSSRSAAWSNKLVELGMQYLEERAQNLGGHRPLIDKLEHYSTLAEDEVEVIGLEQKLVLGGYSSLYGFAVKTKEMFVKHLTKHQFSEAAQKMYAILLVETYACFEQHVYPSIVAGLPAQQVMYLVEEHVYIYLEEKLGSNVLDLYKDEICGMLYFLTGNCHIKWH</sequence>
<comment type="caution">
    <text evidence="3">The sequence shown here is derived from an EMBL/GenBank/DDBJ whole genome shotgun (WGS) entry which is preliminary data.</text>
</comment>
<dbReference type="Pfam" id="PF20285">
    <property type="entry name" value="CTD9"/>
    <property type="match status" value="1"/>
</dbReference>
<feature type="region of interest" description="Disordered" evidence="1">
    <location>
        <begin position="1"/>
        <end position="25"/>
    </location>
</feature>